<evidence type="ECO:0000256" key="6">
    <source>
        <dbReference type="ARBA" id="ARBA00023136"/>
    </source>
</evidence>
<evidence type="ECO:0000313" key="10">
    <source>
        <dbReference type="EMBL" id="KAK4543294.1"/>
    </source>
</evidence>
<feature type="transmembrane region" description="Helical" evidence="7">
    <location>
        <begin position="360"/>
        <end position="381"/>
    </location>
</feature>
<feature type="chain" id="PRO_5043530095" description="Cytochrome b561 domain-containing protein" evidence="8">
    <location>
        <begin position="25"/>
        <end position="489"/>
    </location>
</feature>
<protein>
    <recommendedName>
        <fullName evidence="9">Cytochrome b561 domain-containing protein</fullName>
    </recommendedName>
</protein>
<dbReference type="SMART" id="SM00665">
    <property type="entry name" value="B561"/>
    <property type="match status" value="1"/>
</dbReference>
<keyword evidence="4" id="KW-0249">Electron transport</keyword>
<dbReference type="Gene3D" id="1.20.120.1770">
    <property type="match status" value="1"/>
</dbReference>
<reference evidence="10 11" key="1">
    <citation type="submission" date="2021-11" db="EMBL/GenBank/DDBJ databases">
        <title>Black yeast isolated from Biological Soil Crust.</title>
        <authorList>
            <person name="Kurbessoian T."/>
        </authorList>
    </citation>
    <scope>NUCLEOTIDE SEQUENCE [LARGE SCALE GENOMIC DNA]</scope>
    <source>
        <strain evidence="10 11">CCFEE 5522</strain>
    </source>
</reference>
<dbReference type="CDD" id="cd09630">
    <property type="entry name" value="CDH_like_cytochrome"/>
    <property type="match status" value="1"/>
</dbReference>
<dbReference type="Gene3D" id="2.60.40.1210">
    <property type="entry name" value="Cellobiose dehydrogenase, cytochrome domain"/>
    <property type="match status" value="1"/>
</dbReference>
<organism evidence="10 11">
    <name type="scientific">Oleoguttula mirabilis</name>
    <dbReference type="NCBI Taxonomy" id="1507867"/>
    <lineage>
        <taxon>Eukaryota</taxon>
        <taxon>Fungi</taxon>
        <taxon>Dikarya</taxon>
        <taxon>Ascomycota</taxon>
        <taxon>Pezizomycotina</taxon>
        <taxon>Dothideomycetes</taxon>
        <taxon>Dothideomycetidae</taxon>
        <taxon>Mycosphaerellales</taxon>
        <taxon>Teratosphaeriaceae</taxon>
        <taxon>Oleoguttula</taxon>
    </lineage>
</organism>
<gene>
    <name evidence="10" type="ORF">LTR36_005653</name>
</gene>
<keyword evidence="6 7" id="KW-0472">Membrane</keyword>
<dbReference type="InterPro" id="IPR015920">
    <property type="entry name" value="Cellobiose_DH-like_cyt"/>
</dbReference>
<dbReference type="Proteomes" id="UP001324427">
    <property type="component" value="Unassembled WGS sequence"/>
</dbReference>
<evidence type="ECO:0000256" key="4">
    <source>
        <dbReference type="ARBA" id="ARBA00022982"/>
    </source>
</evidence>
<dbReference type="PANTHER" id="PTHR47797">
    <property type="entry name" value="DEHYDROGENASE, PUTATIVE (AFU_ORTHOLOGUE AFUA_8G05805)-RELATED"/>
    <property type="match status" value="1"/>
</dbReference>
<feature type="transmembrane region" description="Helical" evidence="7">
    <location>
        <begin position="255"/>
        <end position="276"/>
    </location>
</feature>
<proteinExistence type="predicted"/>
<dbReference type="PANTHER" id="PTHR47797:SF1">
    <property type="entry name" value="CYTOCHROME B561 DOMAIN-CONTAINING PROTEIN-RELATED"/>
    <property type="match status" value="1"/>
</dbReference>
<keyword evidence="11" id="KW-1185">Reference proteome</keyword>
<name>A0AAV9JFK5_9PEZI</name>
<comment type="subcellular location">
    <subcellularLocation>
        <location evidence="1">Membrane</location>
    </subcellularLocation>
</comment>
<evidence type="ECO:0000256" key="7">
    <source>
        <dbReference type="SAM" id="Phobius"/>
    </source>
</evidence>
<sequence>MHSFATSLLLLALSFAFAARHVSAADSDSTSTIPSAVFRFNSSSSDGDFVFALNVEKDTGDVYMHMSAPAGNEWMAAGIGSQMKDAVIFVAYPSKNGTGMTLSPRLGLGHQEPSWYNSISCSPIFADDLANANTVTDAVMTVDTVCVNATNITFPLIDLSYTNTAQNFIFAVGPSSGHGFSGHGSTPLQSDSLSAGLRRHSYYGQFTMDMTKAFTTNSSTAGVPRPNDSSNSTNYILENASEAFSNKADSDPAPAIHAFVMCLTFVIIYPLGVLFLRVLKRVILHAVVQTIGLVLTCMATAGGIVISTQYNRSRLLLSAHQIIGILLLLSLFLQLGLGILHHRIFKREQRPTLLGKIHTYLGPTIMAVGVINAPIGFVFAGNPHLCLPYVVILVIVALVFVGLRFFSHKCCGNRGAQKATGPMPAGGPEGYQYPQFGDANAGQAPYQHLGAPPAYGRAESYGSDSIPLQPYESQQSVVGHGVQQTRPMV</sequence>
<keyword evidence="3 7" id="KW-0812">Transmembrane</keyword>
<dbReference type="InterPro" id="IPR006593">
    <property type="entry name" value="Cyt_b561/ferric_Rdtase_TM"/>
</dbReference>
<dbReference type="SUPFAM" id="SSF49344">
    <property type="entry name" value="CBD9-like"/>
    <property type="match status" value="1"/>
</dbReference>
<dbReference type="EMBL" id="JAVFHQ010000033">
    <property type="protein sequence ID" value="KAK4543294.1"/>
    <property type="molecule type" value="Genomic_DNA"/>
</dbReference>
<feature type="transmembrane region" description="Helical" evidence="7">
    <location>
        <begin position="387"/>
        <end position="406"/>
    </location>
</feature>
<evidence type="ECO:0000256" key="5">
    <source>
        <dbReference type="ARBA" id="ARBA00022989"/>
    </source>
</evidence>
<keyword evidence="8" id="KW-0732">Signal</keyword>
<evidence type="ECO:0000256" key="8">
    <source>
        <dbReference type="SAM" id="SignalP"/>
    </source>
</evidence>
<evidence type="ECO:0000313" key="11">
    <source>
        <dbReference type="Proteomes" id="UP001324427"/>
    </source>
</evidence>
<evidence type="ECO:0000256" key="3">
    <source>
        <dbReference type="ARBA" id="ARBA00022692"/>
    </source>
</evidence>
<keyword evidence="2" id="KW-0813">Transport</keyword>
<evidence type="ECO:0000256" key="2">
    <source>
        <dbReference type="ARBA" id="ARBA00022448"/>
    </source>
</evidence>
<dbReference type="Pfam" id="PF10348">
    <property type="entry name" value="DUF2427"/>
    <property type="match status" value="1"/>
</dbReference>
<accession>A0AAV9JFK5</accession>
<feature type="transmembrane region" description="Helical" evidence="7">
    <location>
        <begin position="283"/>
        <end position="306"/>
    </location>
</feature>
<dbReference type="CDD" id="cd08760">
    <property type="entry name" value="Cyt_b561_FRRS1_like"/>
    <property type="match status" value="1"/>
</dbReference>
<evidence type="ECO:0000259" key="9">
    <source>
        <dbReference type="SMART" id="SM00665"/>
    </source>
</evidence>
<evidence type="ECO:0000256" key="1">
    <source>
        <dbReference type="ARBA" id="ARBA00004370"/>
    </source>
</evidence>
<feature type="transmembrane region" description="Helical" evidence="7">
    <location>
        <begin position="318"/>
        <end position="340"/>
    </location>
</feature>
<feature type="domain" description="Cytochrome b561" evidence="9">
    <location>
        <begin position="256"/>
        <end position="377"/>
    </location>
</feature>
<keyword evidence="5 7" id="KW-1133">Transmembrane helix</keyword>
<dbReference type="InterPro" id="IPR018825">
    <property type="entry name" value="DUF2427"/>
</dbReference>
<feature type="signal peptide" evidence="8">
    <location>
        <begin position="1"/>
        <end position="24"/>
    </location>
</feature>
<dbReference type="Pfam" id="PF16010">
    <property type="entry name" value="CDH-cyt"/>
    <property type="match status" value="1"/>
</dbReference>
<dbReference type="AlphaFoldDB" id="A0AAV9JFK5"/>
<comment type="caution">
    <text evidence="10">The sequence shown here is derived from an EMBL/GenBank/DDBJ whole genome shotgun (WGS) entry which is preliminary data.</text>
</comment>
<dbReference type="GO" id="GO:0016020">
    <property type="term" value="C:membrane"/>
    <property type="evidence" value="ECO:0007669"/>
    <property type="project" value="UniProtKB-SubCell"/>
</dbReference>